<evidence type="ECO:0000256" key="13">
    <source>
        <dbReference type="HAMAP-Rule" id="MF_00252"/>
    </source>
</evidence>
<evidence type="ECO:0000313" key="17">
    <source>
        <dbReference type="Proteomes" id="UP000242301"/>
    </source>
</evidence>
<dbReference type="NCBIfam" id="NF001756">
    <property type="entry name" value="PRK00484.1"/>
    <property type="match status" value="1"/>
</dbReference>
<dbReference type="PANTHER" id="PTHR42918:SF15">
    <property type="entry name" value="LYSINE--TRNA LIGASE, CHLOROPLASTIC_MITOCHONDRIAL"/>
    <property type="match status" value="1"/>
</dbReference>
<dbReference type="CDD" id="cd04322">
    <property type="entry name" value="LysRS_N"/>
    <property type="match status" value="1"/>
</dbReference>
<proteinExistence type="inferred from homology"/>
<comment type="cofactor">
    <cofactor evidence="13 14">
        <name>Mg(2+)</name>
        <dbReference type="ChEBI" id="CHEBI:18420"/>
    </cofactor>
    <text evidence="13 14">Binds 3 Mg(2+) ions per subunit.</text>
</comment>
<keyword evidence="5 13" id="KW-0436">Ligase</keyword>
<comment type="subunit">
    <text evidence="3 13">Homodimer.</text>
</comment>
<reference evidence="17" key="1">
    <citation type="submission" date="2015-05" db="EMBL/GenBank/DDBJ databases">
        <authorList>
            <person name="Manzano-Marin A."/>
        </authorList>
    </citation>
    <scope>NUCLEOTIDE SEQUENCE [LARGE SCALE GENOMIC DNA]</scope>
    <source>
        <strain evidence="17">officinalis</strain>
    </source>
</reference>
<dbReference type="GO" id="GO:0042803">
    <property type="term" value="F:protein homodimerization activity"/>
    <property type="evidence" value="ECO:0007669"/>
    <property type="project" value="UniProtKB-ARBA"/>
</dbReference>
<dbReference type="EMBL" id="CVRF01000002">
    <property type="protein sequence ID" value="CRK85731.1"/>
    <property type="molecule type" value="Genomic_DNA"/>
</dbReference>
<evidence type="ECO:0000256" key="6">
    <source>
        <dbReference type="ARBA" id="ARBA00022723"/>
    </source>
</evidence>
<keyword evidence="11 13" id="KW-0030">Aminoacyl-tRNA synthetase</keyword>
<dbReference type="InterPro" id="IPR044136">
    <property type="entry name" value="Lys-tRNA-ligase_II_N"/>
</dbReference>
<dbReference type="PRINTS" id="PR00982">
    <property type="entry name" value="TRNASYNTHLYS"/>
</dbReference>
<keyword evidence="17" id="KW-1185">Reference proteome</keyword>
<feature type="binding site" evidence="13">
    <location>
        <position position="417"/>
    </location>
    <ligand>
        <name>Mg(2+)</name>
        <dbReference type="ChEBI" id="CHEBI:18420"/>
        <label>2</label>
    </ligand>
</feature>
<evidence type="ECO:0000256" key="11">
    <source>
        <dbReference type="ARBA" id="ARBA00023146"/>
    </source>
</evidence>
<keyword evidence="10 13" id="KW-0648">Protein biosynthesis</keyword>
<dbReference type="InterPro" id="IPR012340">
    <property type="entry name" value="NA-bd_OB-fold"/>
</dbReference>
<dbReference type="PANTHER" id="PTHR42918">
    <property type="entry name" value="LYSYL-TRNA SYNTHETASE"/>
    <property type="match status" value="1"/>
</dbReference>
<evidence type="ECO:0000256" key="7">
    <source>
        <dbReference type="ARBA" id="ARBA00022741"/>
    </source>
</evidence>
<evidence type="ECO:0000256" key="4">
    <source>
        <dbReference type="ARBA" id="ARBA00022490"/>
    </source>
</evidence>
<dbReference type="Gene3D" id="2.40.50.140">
    <property type="entry name" value="Nucleic acid-binding proteins"/>
    <property type="match status" value="1"/>
</dbReference>
<comment type="similarity">
    <text evidence="2 13">Belongs to the class-II aminoacyl-tRNA synthetase family.</text>
</comment>
<dbReference type="AlphaFoldDB" id="A0A0M6W9Y1"/>
<evidence type="ECO:0000256" key="9">
    <source>
        <dbReference type="ARBA" id="ARBA00022842"/>
    </source>
</evidence>
<dbReference type="InterPro" id="IPR045864">
    <property type="entry name" value="aa-tRNA-synth_II/BPL/LPL"/>
</dbReference>
<dbReference type="GO" id="GO:0005524">
    <property type="term" value="F:ATP binding"/>
    <property type="evidence" value="ECO:0007669"/>
    <property type="project" value="UniProtKB-UniRule"/>
</dbReference>
<feature type="binding site" evidence="13">
    <location>
        <position position="410"/>
    </location>
    <ligand>
        <name>Mg(2+)</name>
        <dbReference type="ChEBI" id="CHEBI:18420"/>
        <label>1</label>
    </ligand>
</feature>
<dbReference type="SUPFAM" id="SSF55681">
    <property type="entry name" value="Class II aaRS and biotin synthetases"/>
    <property type="match status" value="1"/>
</dbReference>
<organism evidence="16 17">
    <name type="scientific">Candidatus Providencia siddallii</name>
    <dbReference type="NCBI Taxonomy" id="1715285"/>
    <lineage>
        <taxon>Bacteria</taxon>
        <taxon>Pseudomonadati</taxon>
        <taxon>Pseudomonadota</taxon>
        <taxon>Gammaproteobacteria</taxon>
        <taxon>Enterobacterales</taxon>
        <taxon>Morganellaceae</taxon>
        <taxon>Providencia</taxon>
    </lineage>
</organism>
<evidence type="ECO:0000259" key="15">
    <source>
        <dbReference type="PROSITE" id="PS50862"/>
    </source>
</evidence>
<dbReference type="GO" id="GO:0000287">
    <property type="term" value="F:magnesium ion binding"/>
    <property type="evidence" value="ECO:0007669"/>
    <property type="project" value="UniProtKB-UniRule"/>
</dbReference>
<dbReference type="Pfam" id="PF01336">
    <property type="entry name" value="tRNA_anti-codon"/>
    <property type="match status" value="1"/>
</dbReference>
<dbReference type="CDD" id="cd00775">
    <property type="entry name" value="LysRS_core"/>
    <property type="match status" value="1"/>
</dbReference>
<dbReference type="FunFam" id="3.30.930.10:FF:000001">
    <property type="entry name" value="Lysine--tRNA ligase"/>
    <property type="match status" value="1"/>
</dbReference>
<dbReference type="Proteomes" id="UP000242301">
    <property type="component" value="Unassembled WGS sequence"/>
</dbReference>
<keyword evidence="7 13" id="KW-0547">Nucleotide-binding</keyword>
<comment type="subcellular location">
    <subcellularLocation>
        <location evidence="1 13">Cytoplasm</location>
    </subcellularLocation>
</comment>
<evidence type="ECO:0000256" key="8">
    <source>
        <dbReference type="ARBA" id="ARBA00022840"/>
    </source>
</evidence>
<dbReference type="EC" id="6.1.1.6" evidence="13"/>
<dbReference type="InterPro" id="IPR018149">
    <property type="entry name" value="Lys-tRNA-synth_II_C"/>
</dbReference>
<evidence type="ECO:0000256" key="5">
    <source>
        <dbReference type="ARBA" id="ARBA00022598"/>
    </source>
</evidence>
<sequence length="497" mass="57659">MPQNKKFNNLNDEILIRKKKLDNIRKKGIPFPNNFRKKNISNELHIKYCDKSIEELKKLYINVSIAGRIVAKRVIGKASFAVLQDSGGRIQIYVSYNSLKKDLYEKEFKTFDLSDILGVNGILFKTKTGELTVHCYEIYLLTKALRPLPNKFHGLTNQETRYRQRYLDLISNDSSRNTFIIRSKIFTEIRKFMSKQNFIEVETPLMQTIPGGATARPFVTHHNALNIDLYLRIAPELYLKRLIIGGFERIFEINRSFRNENLSTHHNPEFTMMELYIAYSDYHELMELIEDLFNILSQTILGSSIVCYGKQKFDFSKPFDKMTMKEAICKYYPEIKINDLDCINKISVIAKSIDIKIDNNCGLGYIQCEIFEKIVEKKLIQPVFITEYPTEVSPLARHKDDNPFVTERFEFFINGHEIANGFSELNDSEEQAKRFAVQSIKKGNDEITFSDKDYITALEYGLPPTAGLGIGIDRLIMLLTNNHTIRDVILFPILRSQ</sequence>
<dbReference type="NCBIfam" id="TIGR00499">
    <property type="entry name" value="lysS_bact"/>
    <property type="match status" value="1"/>
</dbReference>
<name>A0A0M6W9Y1_9GAMM</name>
<dbReference type="Gene3D" id="3.30.930.10">
    <property type="entry name" value="Bira Bifunctional Protein, Domain 2"/>
    <property type="match status" value="1"/>
</dbReference>
<dbReference type="GO" id="GO:0006430">
    <property type="term" value="P:lysyl-tRNA aminoacylation"/>
    <property type="evidence" value="ECO:0007669"/>
    <property type="project" value="UniProtKB-UniRule"/>
</dbReference>
<dbReference type="PROSITE" id="PS50862">
    <property type="entry name" value="AA_TRNA_LIGASE_II"/>
    <property type="match status" value="1"/>
</dbReference>
<evidence type="ECO:0000256" key="12">
    <source>
        <dbReference type="ARBA" id="ARBA00048573"/>
    </source>
</evidence>
<dbReference type="FunFam" id="2.40.50.140:FF:000024">
    <property type="entry name" value="Lysine--tRNA ligase"/>
    <property type="match status" value="1"/>
</dbReference>
<dbReference type="InterPro" id="IPR006195">
    <property type="entry name" value="aa-tRNA-synth_II"/>
</dbReference>
<dbReference type="GO" id="GO:0005829">
    <property type="term" value="C:cytosol"/>
    <property type="evidence" value="ECO:0007669"/>
    <property type="project" value="UniProtKB-ARBA"/>
</dbReference>
<dbReference type="STRING" id="1715285.SOFFGTOCOR_0305"/>
<dbReference type="InterPro" id="IPR004365">
    <property type="entry name" value="NA-bd_OB_tRNA"/>
</dbReference>
<evidence type="ECO:0000256" key="14">
    <source>
        <dbReference type="RuleBase" id="RU000336"/>
    </source>
</evidence>
<evidence type="ECO:0000313" key="16">
    <source>
        <dbReference type="EMBL" id="CRK85731.1"/>
    </source>
</evidence>
<dbReference type="SUPFAM" id="SSF50249">
    <property type="entry name" value="Nucleic acid-binding proteins"/>
    <property type="match status" value="1"/>
</dbReference>
<evidence type="ECO:0000256" key="1">
    <source>
        <dbReference type="ARBA" id="ARBA00004496"/>
    </source>
</evidence>
<dbReference type="HAMAP" id="MF_00252">
    <property type="entry name" value="Lys_tRNA_synth_class2"/>
    <property type="match status" value="1"/>
</dbReference>
<evidence type="ECO:0000256" key="3">
    <source>
        <dbReference type="ARBA" id="ARBA00011738"/>
    </source>
</evidence>
<dbReference type="InterPro" id="IPR002313">
    <property type="entry name" value="Lys-tRNA-ligase_II"/>
</dbReference>
<evidence type="ECO:0000256" key="10">
    <source>
        <dbReference type="ARBA" id="ARBA00022917"/>
    </source>
</evidence>
<comment type="catalytic activity">
    <reaction evidence="12 13 14">
        <text>tRNA(Lys) + L-lysine + ATP = L-lysyl-tRNA(Lys) + AMP + diphosphate</text>
        <dbReference type="Rhea" id="RHEA:20792"/>
        <dbReference type="Rhea" id="RHEA-COMP:9696"/>
        <dbReference type="Rhea" id="RHEA-COMP:9697"/>
        <dbReference type="ChEBI" id="CHEBI:30616"/>
        <dbReference type="ChEBI" id="CHEBI:32551"/>
        <dbReference type="ChEBI" id="CHEBI:33019"/>
        <dbReference type="ChEBI" id="CHEBI:78442"/>
        <dbReference type="ChEBI" id="CHEBI:78529"/>
        <dbReference type="ChEBI" id="CHEBI:456215"/>
        <dbReference type="EC" id="6.1.1.6"/>
    </reaction>
</comment>
<protein>
    <recommendedName>
        <fullName evidence="13">Lysine--tRNA ligase</fullName>
        <ecNumber evidence="13">6.1.1.6</ecNumber>
    </recommendedName>
    <alternativeName>
        <fullName evidence="13">Lysyl-tRNA synthetase</fullName>
        <shortName evidence="13">LysRS</shortName>
    </alternativeName>
</protein>
<keyword evidence="8 13" id="KW-0067">ATP-binding</keyword>
<feature type="binding site" evidence="13">
    <location>
        <position position="417"/>
    </location>
    <ligand>
        <name>Mg(2+)</name>
        <dbReference type="ChEBI" id="CHEBI:18420"/>
        <label>1</label>
    </ligand>
</feature>
<gene>
    <name evidence="16" type="primary">lysU</name>
    <name evidence="13" type="synonym">lysS</name>
    <name evidence="16" type="ORF">SOFFGTOCOR_0305</name>
</gene>
<keyword evidence="4 13" id="KW-0963">Cytoplasm</keyword>
<feature type="domain" description="Aminoacyl-transfer RNA synthetases class-II family profile" evidence="15">
    <location>
        <begin position="179"/>
        <end position="492"/>
    </location>
</feature>
<dbReference type="GO" id="GO:0004824">
    <property type="term" value="F:lysine-tRNA ligase activity"/>
    <property type="evidence" value="ECO:0007669"/>
    <property type="project" value="UniProtKB-UniRule"/>
</dbReference>
<evidence type="ECO:0000256" key="2">
    <source>
        <dbReference type="ARBA" id="ARBA00008226"/>
    </source>
</evidence>
<dbReference type="Pfam" id="PF00152">
    <property type="entry name" value="tRNA-synt_2"/>
    <property type="match status" value="1"/>
</dbReference>
<accession>A0A0M6W9Y1</accession>
<keyword evidence="9 13" id="KW-0460">Magnesium</keyword>
<keyword evidence="6 13" id="KW-0479">Metal-binding</keyword>
<dbReference type="GO" id="GO:0000049">
    <property type="term" value="F:tRNA binding"/>
    <property type="evidence" value="ECO:0007669"/>
    <property type="project" value="TreeGrafter"/>
</dbReference>
<dbReference type="InterPro" id="IPR004364">
    <property type="entry name" value="Aa-tRNA-synt_II"/>
</dbReference>